<evidence type="ECO:0000256" key="1">
    <source>
        <dbReference type="ARBA" id="ARBA00006962"/>
    </source>
</evidence>
<dbReference type="InterPro" id="IPR050519">
    <property type="entry name" value="Glycosyltransf_28_UgtP"/>
</dbReference>
<dbReference type="PANTHER" id="PTHR43025:SF3">
    <property type="entry name" value="MONOGALACTOSYLDIACYLGLYCEROL SYNTHASE 1, CHLOROPLASTIC"/>
    <property type="match status" value="1"/>
</dbReference>
<keyword evidence="2" id="KW-0328">Glycosyltransferase</keyword>
<reference evidence="6" key="1">
    <citation type="journal article" date="2019" name="Int. J. Syst. Evol. Microbiol.">
        <title>The Global Catalogue of Microorganisms (GCM) 10K type strain sequencing project: providing services to taxonomists for standard genome sequencing and annotation.</title>
        <authorList>
            <consortium name="The Broad Institute Genomics Platform"/>
            <consortium name="The Broad Institute Genome Sequencing Center for Infectious Disease"/>
            <person name="Wu L."/>
            <person name="Ma J."/>
        </authorList>
    </citation>
    <scope>NUCLEOTIDE SEQUENCE [LARGE SCALE GENOMIC DNA]</scope>
    <source>
        <strain evidence="6">KCTC 33522</strain>
    </source>
</reference>
<organism evidence="5 6">
    <name type="scientific">Kurthia populi</name>
    <dbReference type="NCBI Taxonomy" id="1562132"/>
    <lineage>
        <taxon>Bacteria</taxon>
        <taxon>Bacillati</taxon>
        <taxon>Bacillota</taxon>
        <taxon>Bacilli</taxon>
        <taxon>Bacillales</taxon>
        <taxon>Caryophanaceae</taxon>
        <taxon>Kurthia</taxon>
    </lineage>
</organism>
<dbReference type="PANTHER" id="PTHR43025">
    <property type="entry name" value="MONOGALACTOSYLDIACYLGLYCEROL SYNTHASE"/>
    <property type="match status" value="1"/>
</dbReference>
<dbReference type="EMBL" id="JBHUOR010000122">
    <property type="protein sequence ID" value="MFD2869602.1"/>
    <property type="molecule type" value="Genomic_DNA"/>
</dbReference>
<gene>
    <name evidence="5" type="ORF">ACFSY7_13990</name>
</gene>
<dbReference type="Proteomes" id="UP001597568">
    <property type="component" value="Unassembled WGS sequence"/>
</dbReference>
<dbReference type="RefSeq" id="WP_380148256.1">
    <property type="nucleotide sequence ID" value="NZ_JBHUOR010000122.1"/>
</dbReference>
<dbReference type="Pfam" id="PF06925">
    <property type="entry name" value="MGDG_synth"/>
    <property type="match status" value="1"/>
</dbReference>
<comment type="caution">
    <text evidence="5">The sequence shown here is derived from an EMBL/GenBank/DDBJ whole genome shotgun (WGS) entry which is preliminary data.</text>
</comment>
<evidence type="ECO:0000313" key="6">
    <source>
        <dbReference type="Proteomes" id="UP001597568"/>
    </source>
</evidence>
<evidence type="ECO:0000256" key="3">
    <source>
        <dbReference type="ARBA" id="ARBA00022679"/>
    </source>
</evidence>
<feature type="domain" description="Diacylglycerol glucosyltransferase N-terminal" evidence="4">
    <location>
        <begin position="14"/>
        <end position="165"/>
    </location>
</feature>
<comment type="similarity">
    <text evidence="1">Belongs to the glycosyltransferase 28 family.</text>
</comment>
<proteinExistence type="inferred from homology"/>
<keyword evidence="6" id="KW-1185">Reference proteome</keyword>
<protein>
    <recommendedName>
        <fullName evidence="4">Diacylglycerol glucosyltransferase N-terminal domain-containing protein</fullName>
    </recommendedName>
</protein>
<accession>A0ABW5Y2W0</accession>
<sequence>MILFLPFLQMKSGHHQAAEALAAKIKERYPQESVEKIDILNYTFPRLERVVTATYLKWIHYSPASYHHFFEKQFHRQQYVFKPFEPFEKKMLQTLYALILVKKPQYIICTHSFPSRLVGLLKRQYGLTVPLINVYTDFFVDSVWEKQLADLHMVPSTECAVELMQDYGVQIPPNFSIWYSSASTYCKNNS</sequence>
<name>A0ABW5Y2W0_9BACL</name>
<evidence type="ECO:0000313" key="5">
    <source>
        <dbReference type="EMBL" id="MFD2869602.1"/>
    </source>
</evidence>
<dbReference type="InterPro" id="IPR009695">
    <property type="entry name" value="Diacylglyc_glucosyltr_N"/>
</dbReference>
<evidence type="ECO:0000256" key="2">
    <source>
        <dbReference type="ARBA" id="ARBA00022676"/>
    </source>
</evidence>
<dbReference type="SUPFAM" id="SSF53756">
    <property type="entry name" value="UDP-Glycosyltransferase/glycogen phosphorylase"/>
    <property type="match status" value="1"/>
</dbReference>
<evidence type="ECO:0000259" key="4">
    <source>
        <dbReference type="Pfam" id="PF06925"/>
    </source>
</evidence>
<keyword evidence="3" id="KW-0808">Transferase</keyword>